<keyword evidence="2" id="KW-0964">Secreted</keyword>
<dbReference type="EMBL" id="JANJ01000003">
    <property type="protein sequence ID" value="EXI62438.1"/>
    <property type="molecule type" value="Genomic_DNA"/>
</dbReference>
<protein>
    <submittedName>
        <fullName evidence="7">Pertactin</fullName>
    </submittedName>
</protein>
<sequence length="739" mass="80370">MTQHHFFKLSAISIALLGAASQGYAVECKVPMSVENQQNGNLDSCNLNIDATENRSLFNQSSLLNISNSTFHINNSTLTFSGKHGADVIAIKDSNVEITNSRLTRNNTDDKDISSETIRIRDGKTGISSLTLDNVTLVSTGEASAIALYATENEDSLTSITLKDSNISSEDSIFGSWWSTSRPINEYSNWNIKVENSVLKAPIILSTGGLTELYKTDGVVATEKTTLSANNSQFFGSMLSFDSDADKSKTDVSLTSSSWVLPTARDLDTNVVAHNGVTNLKLDESQITLENNLGLQTFTIYGNLSGNGHFDLNTDLANQKSDKIVVKGEDSGNFTLGIKDSGNEPNAANGKVTLVETQQGQATFSLKDRDYVDAGAYRYRLNKEGTNWVLANRQSERVTTSQPTTPTQPVVQPTSPTVPTQPVVQPTTPTVPSQPVIQPTQPSVPVSPALLALSEKSNALASLRQAQSVLVSQNLQGIHQRLGELKTDKSSNVWVKNINSRTEAKAQNVAADSRSSGFEMDSHSLQIGADRAVSDNFRLGGFVGTSRADVDFNGEYGKGKLRSQAVGFYATFANADGWYVDNVGKYERLTAQASNEKRKYNAFSLSSEVGKRIALSNDWMVTPQAQLAYHTINGKADESRLSLFTARAGMRIAKGFTLASGWNLQPYAEFNAIAEKANNAKVRVNQYRFDVPENRGRFQTSIGFTAGNGSHRVGLEASTTHGKQLKQPLAVLANYRYQW</sequence>
<dbReference type="Pfam" id="PF03212">
    <property type="entry name" value="Pertactin"/>
    <property type="match status" value="1"/>
</dbReference>
<dbReference type="STRING" id="1122190.GCA_000621105_01442"/>
<evidence type="ECO:0000256" key="1">
    <source>
        <dbReference type="ARBA" id="ARBA00004613"/>
    </source>
</evidence>
<comment type="subcellular location">
    <subcellularLocation>
        <location evidence="1">Secreted</location>
    </subcellularLocation>
</comment>
<keyword evidence="3 5" id="KW-0732">Signal</keyword>
<dbReference type="InterPro" id="IPR005546">
    <property type="entry name" value="Autotransporte_beta"/>
</dbReference>
<accession>A0A011LYX8</accession>
<evidence type="ECO:0000256" key="4">
    <source>
        <dbReference type="SAM" id="MobiDB-lite"/>
    </source>
</evidence>
<comment type="caution">
    <text evidence="7">The sequence shown here is derived from an EMBL/GenBank/DDBJ whole genome shotgun (WGS) entry which is preliminary data.</text>
</comment>
<dbReference type="RefSeq" id="WP_117471598.1">
    <property type="nucleotide sequence ID" value="NZ_AVSP01000013.1"/>
</dbReference>
<feature type="domain" description="Autotransporter" evidence="6">
    <location>
        <begin position="486"/>
        <end position="739"/>
    </location>
</feature>
<dbReference type="InterPro" id="IPR050909">
    <property type="entry name" value="Bact_Autotransporter_VF"/>
</dbReference>
<dbReference type="Pfam" id="PF03797">
    <property type="entry name" value="Autotransporter"/>
    <property type="match status" value="1"/>
</dbReference>
<dbReference type="PROSITE" id="PS51208">
    <property type="entry name" value="AUTOTRANSPORTER"/>
    <property type="match status" value="1"/>
</dbReference>
<evidence type="ECO:0000313" key="8">
    <source>
        <dbReference type="Proteomes" id="UP000054123"/>
    </source>
</evidence>
<dbReference type="SUPFAM" id="SSF51126">
    <property type="entry name" value="Pectin lyase-like"/>
    <property type="match status" value="1"/>
</dbReference>
<dbReference type="Gene3D" id="2.40.128.130">
    <property type="entry name" value="Autotransporter beta-domain"/>
    <property type="match status" value="1"/>
</dbReference>
<evidence type="ECO:0000313" key="7">
    <source>
        <dbReference type="EMBL" id="EXI62438.1"/>
    </source>
</evidence>
<dbReference type="SUPFAM" id="SSF103515">
    <property type="entry name" value="Autotransporter"/>
    <property type="match status" value="1"/>
</dbReference>
<dbReference type="AlphaFoldDB" id="A0A011LYX8"/>
<dbReference type="GO" id="GO:0005576">
    <property type="term" value="C:extracellular region"/>
    <property type="evidence" value="ECO:0007669"/>
    <property type="project" value="UniProtKB-SubCell"/>
</dbReference>
<organism evidence="7 8">
    <name type="scientific">Mannheimia granulomatis</name>
    <dbReference type="NCBI Taxonomy" id="85402"/>
    <lineage>
        <taxon>Bacteria</taxon>
        <taxon>Pseudomonadati</taxon>
        <taxon>Pseudomonadota</taxon>
        <taxon>Gammaproteobacteria</taxon>
        <taxon>Pasteurellales</taxon>
        <taxon>Pasteurellaceae</taxon>
        <taxon>Mannheimia</taxon>
    </lineage>
</organism>
<dbReference type="GO" id="GO:0019867">
    <property type="term" value="C:outer membrane"/>
    <property type="evidence" value="ECO:0007669"/>
    <property type="project" value="InterPro"/>
</dbReference>
<dbReference type="Gene3D" id="2.160.20.20">
    <property type="match status" value="1"/>
</dbReference>
<dbReference type="InterPro" id="IPR011050">
    <property type="entry name" value="Pectin_lyase_fold/virulence"/>
</dbReference>
<feature type="region of interest" description="Disordered" evidence="4">
    <location>
        <begin position="395"/>
        <end position="442"/>
    </location>
</feature>
<dbReference type="PATRIC" id="fig|1450449.3.peg.788"/>
<reference evidence="7 8" key="1">
    <citation type="journal article" date="2014" name="Genome Announc.">
        <title>Genome Sequence of a Presumptive Mannheimia haemolytica Strain with an A1/A6-Cross-Reactive Serotype from a White-Tailed Deer (Odocoileus virginianus).</title>
        <authorList>
            <person name="Lawrence P.K."/>
            <person name="Bey R.F."/>
            <person name="Wiener B."/>
            <person name="Kittichotirat W."/>
            <person name="Bumgarner R.E."/>
        </authorList>
    </citation>
    <scope>NUCLEOTIDE SEQUENCE [LARGE SCALE GENOMIC DNA]</scope>
    <source>
        <strain evidence="7 8">PKL10</strain>
    </source>
</reference>
<dbReference type="InterPro" id="IPR004899">
    <property type="entry name" value="Pertactin_central"/>
</dbReference>
<feature type="signal peptide" evidence="5">
    <location>
        <begin position="1"/>
        <end position="25"/>
    </location>
</feature>
<keyword evidence="8" id="KW-1185">Reference proteome</keyword>
<evidence type="ECO:0000256" key="3">
    <source>
        <dbReference type="ARBA" id="ARBA00022729"/>
    </source>
</evidence>
<evidence type="ECO:0000256" key="2">
    <source>
        <dbReference type="ARBA" id="ARBA00022525"/>
    </source>
</evidence>
<dbReference type="Proteomes" id="UP000054123">
    <property type="component" value="Unassembled WGS sequence"/>
</dbReference>
<evidence type="ECO:0000259" key="6">
    <source>
        <dbReference type="PROSITE" id="PS51208"/>
    </source>
</evidence>
<dbReference type="InterPro" id="IPR012332">
    <property type="entry name" value="Autotransporter_pectin_lyase_C"/>
</dbReference>
<dbReference type="SMART" id="SM00869">
    <property type="entry name" value="Autotransporter"/>
    <property type="match status" value="1"/>
</dbReference>
<dbReference type="InterPro" id="IPR006315">
    <property type="entry name" value="OM_autotransptr_brl_dom"/>
</dbReference>
<gene>
    <name evidence="7" type="ORF">AK33_04115</name>
</gene>
<evidence type="ECO:0000256" key="5">
    <source>
        <dbReference type="SAM" id="SignalP"/>
    </source>
</evidence>
<dbReference type="InterPro" id="IPR036709">
    <property type="entry name" value="Autotransporte_beta_dom_sf"/>
</dbReference>
<feature type="chain" id="PRO_5001461954" evidence="5">
    <location>
        <begin position="26"/>
        <end position="739"/>
    </location>
</feature>
<proteinExistence type="predicted"/>
<feature type="compositionally biased region" description="Low complexity" evidence="4">
    <location>
        <begin position="398"/>
        <end position="442"/>
    </location>
</feature>
<dbReference type="PANTHER" id="PTHR12338:SF5">
    <property type="entry name" value="ANTIGEN 43-RELATED"/>
    <property type="match status" value="1"/>
</dbReference>
<dbReference type="NCBIfam" id="TIGR01414">
    <property type="entry name" value="autotrans_barl"/>
    <property type="match status" value="1"/>
</dbReference>
<dbReference type="PANTHER" id="PTHR12338">
    <property type="entry name" value="AUTOTRANSPORTER"/>
    <property type="match status" value="1"/>
</dbReference>
<name>A0A011LYX8_9PAST</name>